<dbReference type="GO" id="GO:0006753">
    <property type="term" value="P:nucleoside phosphate metabolic process"/>
    <property type="evidence" value="ECO:0007669"/>
    <property type="project" value="TreeGrafter"/>
</dbReference>
<feature type="domain" description="Nudix hydrolase" evidence="3">
    <location>
        <begin position="232"/>
        <end position="380"/>
    </location>
</feature>
<accession>A0A1G2D003</accession>
<gene>
    <name evidence="4" type="ORF">A3D65_02335</name>
</gene>
<evidence type="ECO:0000313" key="5">
    <source>
        <dbReference type="Proteomes" id="UP000177996"/>
    </source>
</evidence>
<dbReference type="Proteomes" id="UP000177996">
    <property type="component" value="Unassembled WGS sequence"/>
</dbReference>
<protein>
    <recommendedName>
        <fullName evidence="3">Nudix hydrolase domain-containing protein</fullName>
    </recommendedName>
</protein>
<dbReference type="InterPro" id="IPR039470">
    <property type="entry name" value="Nuc_deoxyri_tr2"/>
</dbReference>
<sequence>MSMHIVYAFEEAPTSYAKSIFLAGPTPRDERTPSWRPKALRILEESDYDGVVFVPEARDGKWRKDYDGQLEWEEKHLHLADCILFWIPRELTHMPAFTTNDEWGTWKYSGKCVFGAPADAPKTNYQRYYAKKLLVPNTETLEGTIMLALQTLGDGAVRTNGEREVPIHIWRTSHFQSWYQAQKNAGNRLDGAKVISVFRVGKKKEIVFLFVLHVNVFVSSESRNKTNEVVVARPDISSILLYHPGKTFNETEVVLVREFRSPATTRDGNIWELPGGSASKPSMGPRENAVEELSEETGFHIDRSRLRIHAPRQLAGTLSSHKAHLFSAQITKEELEWLHARRGIMQGDPRHSERTFVEIKTVRDILNSPEPDWTTIGMILSAIA</sequence>
<evidence type="ECO:0000259" key="3">
    <source>
        <dbReference type="PROSITE" id="PS51462"/>
    </source>
</evidence>
<dbReference type="InterPro" id="IPR000086">
    <property type="entry name" value="NUDIX_hydrolase_dom"/>
</dbReference>
<evidence type="ECO:0000256" key="1">
    <source>
        <dbReference type="ARBA" id="ARBA00001946"/>
    </source>
</evidence>
<dbReference type="STRING" id="1798661.A3D65_02335"/>
<keyword evidence="2" id="KW-0378">Hydrolase</keyword>
<proteinExistence type="predicted"/>
<dbReference type="InterPro" id="IPR015797">
    <property type="entry name" value="NUDIX_hydrolase-like_dom_sf"/>
</dbReference>
<dbReference type="Gene3D" id="3.40.50.450">
    <property type="match status" value="1"/>
</dbReference>
<evidence type="ECO:0000256" key="2">
    <source>
        <dbReference type="ARBA" id="ARBA00022801"/>
    </source>
</evidence>
<organism evidence="4 5">
    <name type="scientific">Candidatus Lloydbacteria bacterium RIFCSPHIGHO2_02_FULL_50_13</name>
    <dbReference type="NCBI Taxonomy" id="1798661"/>
    <lineage>
        <taxon>Bacteria</taxon>
        <taxon>Candidatus Lloydiibacteriota</taxon>
    </lineage>
</organism>
<reference evidence="4 5" key="1">
    <citation type="journal article" date="2016" name="Nat. Commun.">
        <title>Thousands of microbial genomes shed light on interconnected biogeochemical processes in an aquifer system.</title>
        <authorList>
            <person name="Anantharaman K."/>
            <person name="Brown C.T."/>
            <person name="Hug L.A."/>
            <person name="Sharon I."/>
            <person name="Castelle C.J."/>
            <person name="Probst A.J."/>
            <person name="Thomas B.C."/>
            <person name="Singh A."/>
            <person name="Wilkins M.J."/>
            <person name="Karaoz U."/>
            <person name="Brodie E.L."/>
            <person name="Williams K.H."/>
            <person name="Hubbard S.S."/>
            <person name="Banfield J.F."/>
        </authorList>
    </citation>
    <scope>NUCLEOTIDE SEQUENCE [LARGE SCALE GENOMIC DNA]</scope>
</reference>
<dbReference type="SUPFAM" id="SSF55811">
    <property type="entry name" value="Nudix"/>
    <property type="match status" value="1"/>
</dbReference>
<dbReference type="AlphaFoldDB" id="A0A1G2D003"/>
<dbReference type="PANTHER" id="PTHR11839:SF18">
    <property type="entry name" value="NUDIX HYDROLASE DOMAIN-CONTAINING PROTEIN"/>
    <property type="match status" value="1"/>
</dbReference>
<dbReference type="EMBL" id="MHLL01000074">
    <property type="protein sequence ID" value="OGZ06969.1"/>
    <property type="molecule type" value="Genomic_DNA"/>
</dbReference>
<dbReference type="Pfam" id="PF15891">
    <property type="entry name" value="Nuc_deoxyri_tr2"/>
    <property type="match status" value="1"/>
</dbReference>
<dbReference type="PROSITE" id="PS51462">
    <property type="entry name" value="NUDIX"/>
    <property type="match status" value="1"/>
</dbReference>
<evidence type="ECO:0000313" key="4">
    <source>
        <dbReference type="EMBL" id="OGZ06969.1"/>
    </source>
</evidence>
<comment type="cofactor">
    <cofactor evidence="1">
        <name>Mg(2+)</name>
        <dbReference type="ChEBI" id="CHEBI:18420"/>
    </cofactor>
</comment>
<dbReference type="PANTHER" id="PTHR11839">
    <property type="entry name" value="UDP/ADP-SUGAR PYROPHOSPHATASE"/>
    <property type="match status" value="1"/>
</dbReference>
<dbReference type="GO" id="GO:0016787">
    <property type="term" value="F:hydrolase activity"/>
    <property type="evidence" value="ECO:0007669"/>
    <property type="project" value="UniProtKB-KW"/>
</dbReference>
<dbReference type="Gene3D" id="3.90.79.10">
    <property type="entry name" value="Nucleoside Triphosphate Pyrophosphohydrolase"/>
    <property type="match status" value="1"/>
</dbReference>
<dbReference type="GO" id="GO:0019693">
    <property type="term" value="P:ribose phosphate metabolic process"/>
    <property type="evidence" value="ECO:0007669"/>
    <property type="project" value="TreeGrafter"/>
</dbReference>
<comment type="caution">
    <text evidence="4">The sequence shown here is derived from an EMBL/GenBank/DDBJ whole genome shotgun (WGS) entry which is preliminary data.</text>
</comment>
<name>A0A1G2D003_9BACT</name>